<dbReference type="SMART" id="SM00382">
    <property type="entry name" value="AAA"/>
    <property type="match status" value="1"/>
</dbReference>
<evidence type="ECO:0000256" key="2">
    <source>
        <dbReference type="ARBA" id="ARBA00022448"/>
    </source>
</evidence>
<dbReference type="CDD" id="cd03214">
    <property type="entry name" value="ABC_Iron-Siderophores_B12_Hemin"/>
    <property type="match status" value="1"/>
</dbReference>
<evidence type="ECO:0000256" key="6">
    <source>
        <dbReference type="ARBA" id="ARBA00022840"/>
    </source>
</evidence>
<keyword evidence="3" id="KW-1003">Cell membrane</keyword>
<keyword evidence="7" id="KW-0408">Iron</keyword>
<dbReference type="InterPro" id="IPR027417">
    <property type="entry name" value="P-loop_NTPase"/>
</dbReference>
<evidence type="ECO:0000313" key="11">
    <source>
        <dbReference type="EMBL" id="MCU6744604.1"/>
    </source>
</evidence>
<evidence type="ECO:0000256" key="7">
    <source>
        <dbReference type="ARBA" id="ARBA00023004"/>
    </source>
</evidence>
<dbReference type="PANTHER" id="PTHR42771">
    <property type="entry name" value="IRON(3+)-HYDROXAMATE IMPORT ATP-BINDING PROTEIN FHUC"/>
    <property type="match status" value="1"/>
</dbReference>
<dbReference type="Pfam" id="PF00005">
    <property type="entry name" value="ABC_tran"/>
    <property type="match status" value="1"/>
</dbReference>
<organism evidence="11 12">
    <name type="scientific">Suilimivivens aceti</name>
    <dbReference type="NCBI Taxonomy" id="2981774"/>
    <lineage>
        <taxon>Bacteria</taxon>
        <taxon>Bacillati</taxon>
        <taxon>Bacillota</taxon>
        <taxon>Clostridia</taxon>
        <taxon>Lachnospirales</taxon>
        <taxon>Lachnospiraceae</taxon>
        <taxon>Suilimivivens</taxon>
    </lineage>
</organism>
<comment type="subcellular location">
    <subcellularLocation>
        <location evidence="1">Cell membrane</location>
        <topology evidence="1">Peripheral membrane protein</topology>
    </subcellularLocation>
</comment>
<proteinExistence type="predicted"/>
<name>A0ABT2T2Y9_9FIRM</name>
<evidence type="ECO:0000256" key="4">
    <source>
        <dbReference type="ARBA" id="ARBA00022496"/>
    </source>
</evidence>
<dbReference type="InterPro" id="IPR003593">
    <property type="entry name" value="AAA+_ATPase"/>
</dbReference>
<evidence type="ECO:0000256" key="5">
    <source>
        <dbReference type="ARBA" id="ARBA00022741"/>
    </source>
</evidence>
<evidence type="ECO:0000256" key="8">
    <source>
        <dbReference type="ARBA" id="ARBA00023065"/>
    </source>
</evidence>
<reference evidence="11 12" key="1">
    <citation type="journal article" date="2021" name="ISME Commun">
        <title>Automated analysis of genomic sequences facilitates high-throughput and comprehensive description of bacteria.</title>
        <authorList>
            <person name="Hitch T.C.A."/>
        </authorList>
    </citation>
    <scope>NUCLEOTIDE SEQUENCE [LARGE SCALE GENOMIC DNA]</scope>
    <source>
        <strain evidence="11 12">Sanger_18</strain>
    </source>
</reference>
<feature type="domain" description="ABC transporter" evidence="10">
    <location>
        <begin position="7"/>
        <end position="243"/>
    </location>
</feature>
<dbReference type="RefSeq" id="WP_262574689.1">
    <property type="nucleotide sequence ID" value="NZ_JAOQKJ010000006.1"/>
</dbReference>
<sequence>MEQNYEFKLDKLTVGYEGKPLIRDITLSLEKGRILTLIGPNGAGKSTILKSIARQLAALGGRMYFGEKDLAACSREELARTMAVVLTDRLHTELMTCRDVVAFGRYPYTGRFGLLSAEDKEKIESAMELVHVQELSEKDYGRISDGQRQRVLLARAICQEPELLILDEPTSYLDIKYKLEFLSILLKLQKEKGLTVIMSLHELELVSQVSDRILCVRGEYADRYGTPEEILQEEYICGLFGIPKELQRSDLGKEILSSILI</sequence>
<keyword evidence="5" id="KW-0547">Nucleotide-binding</keyword>
<evidence type="ECO:0000313" key="12">
    <source>
        <dbReference type="Proteomes" id="UP001652432"/>
    </source>
</evidence>
<dbReference type="Proteomes" id="UP001652432">
    <property type="component" value="Unassembled WGS sequence"/>
</dbReference>
<keyword evidence="9" id="KW-0472">Membrane</keyword>
<keyword evidence="12" id="KW-1185">Reference proteome</keyword>
<accession>A0ABT2T2Y9</accession>
<dbReference type="Gene3D" id="3.40.50.300">
    <property type="entry name" value="P-loop containing nucleotide triphosphate hydrolases"/>
    <property type="match status" value="1"/>
</dbReference>
<dbReference type="PANTHER" id="PTHR42771:SF4">
    <property type="entry name" value="IRON(3+)-HYDROXAMATE IMPORT ATP-BINDING PROTEIN FHUC"/>
    <property type="match status" value="1"/>
</dbReference>
<dbReference type="InterPro" id="IPR051535">
    <property type="entry name" value="Siderophore_ABC-ATPase"/>
</dbReference>
<dbReference type="SUPFAM" id="SSF52540">
    <property type="entry name" value="P-loop containing nucleoside triphosphate hydrolases"/>
    <property type="match status" value="1"/>
</dbReference>
<dbReference type="PROSITE" id="PS50893">
    <property type="entry name" value="ABC_TRANSPORTER_2"/>
    <property type="match status" value="1"/>
</dbReference>
<dbReference type="EMBL" id="JAOQKJ010000006">
    <property type="protein sequence ID" value="MCU6744604.1"/>
    <property type="molecule type" value="Genomic_DNA"/>
</dbReference>
<evidence type="ECO:0000256" key="3">
    <source>
        <dbReference type="ARBA" id="ARBA00022475"/>
    </source>
</evidence>
<gene>
    <name evidence="11" type="ORF">OCV77_08855</name>
</gene>
<evidence type="ECO:0000256" key="1">
    <source>
        <dbReference type="ARBA" id="ARBA00004202"/>
    </source>
</evidence>
<comment type="caution">
    <text evidence="11">The sequence shown here is derived from an EMBL/GenBank/DDBJ whole genome shotgun (WGS) entry which is preliminary data.</text>
</comment>
<keyword evidence="2" id="KW-0813">Transport</keyword>
<dbReference type="InterPro" id="IPR003439">
    <property type="entry name" value="ABC_transporter-like_ATP-bd"/>
</dbReference>
<evidence type="ECO:0000256" key="9">
    <source>
        <dbReference type="ARBA" id="ARBA00023136"/>
    </source>
</evidence>
<keyword evidence="4" id="KW-0410">Iron transport</keyword>
<protein>
    <submittedName>
        <fullName evidence="11">ABC transporter ATP-binding protein</fullName>
    </submittedName>
</protein>
<keyword evidence="6 11" id="KW-0067">ATP-binding</keyword>
<keyword evidence="8" id="KW-0406">Ion transport</keyword>
<dbReference type="GO" id="GO:0005524">
    <property type="term" value="F:ATP binding"/>
    <property type="evidence" value="ECO:0007669"/>
    <property type="project" value="UniProtKB-KW"/>
</dbReference>
<evidence type="ECO:0000259" key="10">
    <source>
        <dbReference type="PROSITE" id="PS50893"/>
    </source>
</evidence>